<protein>
    <recommendedName>
        <fullName evidence="3">DUF721 domain-containing protein</fullName>
    </recommendedName>
</protein>
<evidence type="ECO:0000313" key="2">
    <source>
        <dbReference type="Proteomes" id="UP000317243"/>
    </source>
</evidence>
<proteinExistence type="predicted"/>
<dbReference type="Pfam" id="PF05258">
    <property type="entry name" value="DciA"/>
    <property type="match status" value="1"/>
</dbReference>
<dbReference type="EMBL" id="SIHI01000001">
    <property type="protein sequence ID" value="TWT59113.1"/>
    <property type="molecule type" value="Genomic_DNA"/>
</dbReference>
<sequence length="139" mass="15965">MTNAYLEVVFTNSHEQHALDQELEMSRIPKERSRPYDRTEPKSVGDLMGELIALRGLAQTQSRRQFEEVWRKLIGDDFAELAKATGLKNGVLQVVVSNSALLSELASFRKHELLERFRTEHADLKVRDIKFKLRGKPTS</sequence>
<reference evidence="1 2" key="1">
    <citation type="submission" date="2019-02" db="EMBL/GenBank/DDBJ databases">
        <title>Deep-cultivation of Planctomycetes and their phenomic and genomic characterization uncovers novel biology.</title>
        <authorList>
            <person name="Wiegand S."/>
            <person name="Jogler M."/>
            <person name="Boedeker C."/>
            <person name="Pinto D."/>
            <person name="Vollmers J."/>
            <person name="Rivas-Marin E."/>
            <person name="Kohn T."/>
            <person name="Peeters S.H."/>
            <person name="Heuer A."/>
            <person name="Rast P."/>
            <person name="Oberbeckmann S."/>
            <person name="Bunk B."/>
            <person name="Jeske O."/>
            <person name="Meyerdierks A."/>
            <person name="Storesund J.E."/>
            <person name="Kallscheuer N."/>
            <person name="Luecker S."/>
            <person name="Lage O.M."/>
            <person name="Pohl T."/>
            <person name="Merkel B.J."/>
            <person name="Hornburger P."/>
            <person name="Mueller R.-W."/>
            <person name="Bruemmer F."/>
            <person name="Labrenz M."/>
            <person name="Spormann A.M."/>
            <person name="Op Den Camp H."/>
            <person name="Overmann J."/>
            <person name="Amann R."/>
            <person name="Jetten M.S.M."/>
            <person name="Mascher T."/>
            <person name="Medema M.H."/>
            <person name="Devos D.P."/>
            <person name="Kaster A.-K."/>
            <person name="Ovreas L."/>
            <person name="Rohde M."/>
            <person name="Galperin M.Y."/>
            <person name="Jogler C."/>
        </authorList>
    </citation>
    <scope>NUCLEOTIDE SEQUENCE [LARGE SCALE GENOMIC DNA]</scope>
    <source>
        <strain evidence="1 2">KOR42</strain>
    </source>
</reference>
<gene>
    <name evidence="1" type="ORF">KOR42_25020</name>
</gene>
<dbReference type="AlphaFoldDB" id="A0A5C5X9W7"/>
<evidence type="ECO:0000313" key="1">
    <source>
        <dbReference type="EMBL" id="TWT59113.1"/>
    </source>
</evidence>
<dbReference type="OrthoDB" id="288111at2"/>
<dbReference type="PANTHER" id="PTHR36456">
    <property type="entry name" value="UPF0232 PROTEIN SCO3875"/>
    <property type="match status" value="1"/>
</dbReference>
<organism evidence="1 2">
    <name type="scientific">Thalassoglobus neptunius</name>
    <dbReference type="NCBI Taxonomy" id="1938619"/>
    <lineage>
        <taxon>Bacteria</taxon>
        <taxon>Pseudomonadati</taxon>
        <taxon>Planctomycetota</taxon>
        <taxon>Planctomycetia</taxon>
        <taxon>Planctomycetales</taxon>
        <taxon>Planctomycetaceae</taxon>
        <taxon>Thalassoglobus</taxon>
    </lineage>
</organism>
<dbReference type="Proteomes" id="UP000317243">
    <property type="component" value="Unassembled WGS sequence"/>
</dbReference>
<accession>A0A5C5X9W7</accession>
<comment type="caution">
    <text evidence="1">The sequence shown here is derived from an EMBL/GenBank/DDBJ whole genome shotgun (WGS) entry which is preliminary data.</text>
</comment>
<dbReference type="PANTHER" id="PTHR36456:SF1">
    <property type="entry name" value="UPF0232 PROTEIN SCO3875"/>
    <property type="match status" value="1"/>
</dbReference>
<name>A0A5C5X9W7_9PLAN</name>
<keyword evidence="2" id="KW-1185">Reference proteome</keyword>
<dbReference type="InterPro" id="IPR007922">
    <property type="entry name" value="DciA-like"/>
</dbReference>
<evidence type="ECO:0008006" key="3">
    <source>
        <dbReference type="Google" id="ProtNLM"/>
    </source>
</evidence>